<feature type="compositionally biased region" description="Basic and acidic residues" evidence="1">
    <location>
        <begin position="8"/>
        <end position="29"/>
    </location>
</feature>
<evidence type="ECO:0000313" key="2">
    <source>
        <dbReference type="EMBL" id="MDR7304489.1"/>
    </source>
</evidence>
<reference evidence="2" key="1">
    <citation type="submission" date="2023-07" db="EMBL/GenBank/DDBJ databases">
        <title>Sequencing the genomes of 1000 actinobacteria strains.</title>
        <authorList>
            <person name="Klenk H.-P."/>
        </authorList>
    </citation>
    <scope>NUCLEOTIDE SEQUENCE</scope>
    <source>
        <strain evidence="2">DSM 45977</strain>
    </source>
</reference>
<accession>A0AAE3ZJ03</accession>
<name>A0AAE3ZJ03_9ACTN</name>
<dbReference type="Proteomes" id="UP001180845">
    <property type="component" value="Unassembled WGS sequence"/>
</dbReference>
<evidence type="ECO:0000313" key="3">
    <source>
        <dbReference type="Proteomes" id="UP001180845"/>
    </source>
</evidence>
<evidence type="ECO:0000256" key="1">
    <source>
        <dbReference type="SAM" id="MobiDB-lite"/>
    </source>
</evidence>
<organism evidence="2 3">
    <name type="scientific">Haloactinomyces albus</name>
    <dbReference type="NCBI Taxonomy" id="1352928"/>
    <lineage>
        <taxon>Bacteria</taxon>
        <taxon>Bacillati</taxon>
        <taxon>Actinomycetota</taxon>
        <taxon>Actinomycetes</taxon>
        <taxon>Actinopolysporales</taxon>
        <taxon>Actinopolysporaceae</taxon>
        <taxon>Haloactinomyces</taxon>
    </lineage>
</organism>
<dbReference type="RefSeq" id="WP_310278643.1">
    <property type="nucleotide sequence ID" value="NZ_JAVDXW010000002.1"/>
</dbReference>
<proteinExistence type="predicted"/>
<protein>
    <submittedName>
        <fullName evidence="2">Uncharacterized protein</fullName>
    </submittedName>
</protein>
<dbReference type="EMBL" id="JAVDXW010000002">
    <property type="protein sequence ID" value="MDR7304489.1"/>
    <property type="molecule type" value="Genomic_DNA"/>
</dbReference>
<comment type="caution">
    <text evidence="2">The sequence shown here is derived from an EMBL/GenBank/DDBJ whole genome shotgun (WGS) entry which is preliminary data.</text>
</comment>
<dbReference type="AlphaFoldDB" id="A0AAE3ZJ03"/>
<feature type="region of interest" description="Disordered" evidence="1">
    <location>
        <begin position="1"/>
        <end position="41"/>
    </location>
</feature>
<gene>
    <name evidence="2" type="ORF">JOF55_004733</name>
</gene>
<sequence>MTSPDPDLADKLAAEAEQAEATRDADLGYRRRRPSGGQSVYGLRLPTERIVQLRRVAEARGVEPSVLARTWMIEQLDRAEAGDRDSDTDRWERDLRATTEHLRDLLDERPGA</sequence>
<keyword evidence="3" id="KW-1185">Reference proteome</keyword>